<gene>
    <name evidence="2" type="ORF">ABV300_00985</name>
</gene>
<dbReference type="EMBL" id="CP159307">
    <property type="protein sequence ID" value="XCH33478.1"/>
    <property type="molecule type" value="Genomic_DNA"/>
</dbReference>
<keyword evidence="1" id="KW-0812">Transmembrane</keyword>
<feature type="transmembrane region" description="Helical" evidence="1">
    <location>
        <begin position="89"/>
        <end position="111"/>
    </location>
</feature>
<dbReference type="RefSeq" id="WP_353714711.1">
    <property type="nucleotide sequence ID" value="NZ_CP159307.1"/>
</dbReference>
<feature type="transmembrane region" description="Helical" evidence="1">
    <location>
        <begin position="37"/>
        <end position="57"/>
    </location>
</feature>
<keyword evidence="1" id="KW-1133">Transmembrane helix</keyword>
<protein>
    <submittedName>
        <fullName evidence="2">Uncharacterized protein</fullName>
    </submittedName>
</protein>
<accession>A0AAU8GBN7</accession>
<feature type="transmembrane region" description="Helical" evidence="1">
    <location>
        <begin position="7"/>
        <end position="25"/>
    </location>
</feature>
<sequence>MKKLHKIFLAAAGGVVILALVWPVLNYGIYFTDPLNSIMGALTLIVFLAGALLVSYAAREVHPVLVLAVWGILFLAHLVRFLAGNIEGFMAGLIMTMTLGIPGVILSFIGLRTYLRSRRQAE</sequence>
<keyword evidence="1" id="KW-0472">Membrane</keyword>
<name>A0AAU8GBN7_9CHLR</name>
<feature type="transmembrane region" description="Helical" evidence="1">
    <location>
        <begin position="64"/>
        <end position="83"/>
    </location>
</feature>
<organism evidence="2">
    <name type="scientific">Dehalogenimonas sp. 4OHTPN</name>
    <dbReference type="NCBI Taxonomy" id="3166643"/>
    <lineage>
        <taxon>Bacteria</taxon>
        <taxon>Bacillati</taxon>
        <taxon>Chloroflexota</taxon>
        <taxon>Dehalococcoidia</taxon>
        <taxon>Dehalococcoidales</taxon>
        <taxon>Dehalococcoidaceae</taxon>
        <taxon>Dehalogenimonas</taxon>
    </lineage>
</organism>
<reference evidence="2" key="1">
    <citation type="submission" date="2024-06" db="EMBL/GenBank/DDBJ databases">
        <title>A Novel Isolate, Dehalogenimonas sp. Strain 4OHTPN, Dechlorinates Aromatic 4 Hydroxy chlorothalonil by a Novel Reductive Dehalogenase.</title>
        <authorList>
            <person name="Liu G."/>
        </authorList>
    </citation>
    <scope>NUCLEOTIDE SEQUENCE</scope>
    <source>
        <strain evidence="2">4OHTPN</strain>
    </source>
</reference>
<evidence type="ECO:0000313" key="2">
    <source>
        <dbReference type="EMBL" id="XCH33478.1"/>
    </source>
</evidence>
<dbReference type="AlphaFoldDB" id="A0AAU8GBN7"/>
<evidence type="ECO:0000256" key="1">
    <source>
        <dbReference type="SAM" id="Phobius"/>
    </source>
</evidence>
<proteinExistence type="predicted"/>